<dbReference type="Proteomes" id="UP001164746">
    <property type="component" value="Chromosome 5"/>
</dbReference>
<reference evidence="2" key="1">
    <citation type="submission" date="2022-11" db="EMBL/GenBank/DDBJ databases">
        <title>Centuries of genome instability and evolution in soft-shell clam transmissible cancer (bioRxiv).</title>
        <authorList>
            <person name="Hart S.F.M."/>
            <person name="Yonemitsu M.A."/>
            <person name="Giersch R.M."/>
            <person name="Beal B.F."/>
            <person name="Arriagada G."/>
            <person name="Davis B.W."/>
            <person name="Ostrander E.A."/>
            <person name="Goff S.P."/>
            <person name="Metzger M.J."/>
        </authorList>
    </citation>
    <scope>NUCLEOTIDE SEQUENCE</scope>
    <source>
        <strain evidence="2">MELC-2E11</strain>
        <tissue evidence="2">Siphon/mantle</tissue>
    </source>
</reference>
<accession>A0ABY7E9G8</accession>
<evidence type="ECO:0000313" key="2">
    <source>
        <dbReference type="EMBL" id="WAR05044.1"/>
    </source>
</evidence>
<proteinExistence type="predicted"/>
<gene>
    <name evidence="2" type="ORF">MAR_020413</name>
</gene>
<keyword evidence="3" id="KW-1185">Reference proteome</keyword>
<evidence type="ECO:0000256" key="1">
    <source>
        <dbReference type="SAM" id="MobiDB-lite"/>
    </source>
</evidence>
<dbReference type="EMBL" id="CP111016">
    <property type="protein sequence ID" value="WAR05044.1"/>
    <property type="molecule type" value="Genomic_DNA"/>
</dbReference>
<feature type="compositionally biased region" description="Basic and acidic residues" evidence="1">
    <location>
        <begin position="7"/>
        <end position="21"/>
    </location>
</feature>
<protein>
    <submittedName>
        <fullName evidence="2">Uncharacterized protein</fullName>
    </submittedName>
</protein>
<name>A0ABY7E9G8_MYAAR</name>
<sequence length="83" mass="9386">MGINIEKIQEQLEGKSPPRLESRLTSIEKQLESTQDSLEWIKSALQKSIKDNKPKESAPEVLLTKQIRVEGAQDILAPTNFIQ</sequence>
<evidence type="ECO:0000313" key="3">
    <source>
        <dbReference type="Proteomes" id="UP001164746"/>
    </source>
</evidence>
<organism evidence="2 3">
    <name type="scientific">Mya arenaria</name>
    <name type="common">Soft-shell clam</name>
    <dbReference type="NCBI Taxonomy" id="6604"/>
    <lineage>
        <taxon>Eukaryota</taxon>
        <taxon>Metazoa</taxon>
        <taxon>Spiralia</taxon>
        <taxon>Lophotrochozoa</taxon>
        <taxon>Mollusca</taxon>
        <taxon>Bivalvia</taxon>
        <taxon>Autobranchia</taxon>
        <taxon>Heteroconchia</taxon>
        <taxon>Euheterodonta</taxon>
        <taxon>Imparidentia</taxon>
        <taxon>Neoheterodontei</taxon>
        <taxon>Myida</taxon>
        <taxon>Myoidea</taxon>
        <taxon>Myidae</taxon>
        <taxon>Mya</taxon>
    </lineage>
</organism>
<feature type="region of interest" description="Disordered" evidence="1">
    <location>
        <begin position="1"/>
        <end position="21"/>
    </location>
</feature>